<keyword evidence="4 9" id="KW-0747">Spliceosome</keyword>
<feature type="domain" description="Sm" evidence="10">
    <location>
        <begin position="1"/>
        <end position="76"/>
    </location>
</feature>
<dbReference type="CDD" id="cd01727">
    <property type="entry name" value="LSm8"/>
    <property type="match status" value="1"/>
</dbReference>
<comment type="subunit">
    <text evidence="9">LSm subunits form a heteromer with a doughnut shape.</text>
</comment>
<evidence type="ECO:0000256" key="3">
    <source>
        <dbReference type="ARBA" id="ARBA00022664"/>
    </source>
</evidence>
<dbReference type="SMART" id="SM00651">
    <property type="entry name" value="Sm"/>
    <property type="match status" value="1"/>
</dbReference>
<dbReference type="InterPro" id="IPR044642">
    <property type="entry name" value="PTHR15588"/>
</dbReference>
<dbReference type="EMBL" id="VRMN01000001">
    <property type="protein sequence ID" value="KAA8498230.1"/>
    <property type="molecule type" value="Genomic_DNA"/>
</dbReference>
<comment type="similarity">
    <text evidence="2 9">Belongs to the snRNP Sm proteins family.</text>
</comment>
<name>A0A5J4Z4M2_PORPP</name>
<evidence type="ECO:0000256" key="9">
    <source>
        <dbReference type="RuleBase" id="RU365048"/>
    </source>
</evidence>
<dbReference type="InterPro" id="IPR001163">
    <property type="entry name" value="Sm_dom_euk/arc"/>
</dbReference>
<evidence type="ECO:0000313" key="11">
    <source>
        <dbReference type="EMBL" id="KAA8498230.1"/>
    </source>
</evidence>
<keyword evidence="3 9" id="KW-0507">mRNA processing</keyword>
<evidence type="ECO:0000256" key="8">
    <source>
        <dbReference type="ARBA" id="ARBA00023274"/>
    </source>
</evidence>
<comment type="caution">
    <text evidence="11">The sequence shown here is derived from an EMBL/GenBank/DDBJ whole genome shotgun (WGS) entry which is preliminary data.</text>
</comment>
<dbReference type="GO" id="GO:0071011">
    <property type="term" value="C:precatalytic spliceosome"/>
    <property type="evidence" value="ECO:0007669"/>
    <property type="project" value="TreeGrafter"/>
</dbReference>
<dbReference type="PANTHER" id="PTHR15588">
    <property type="entry name" value="LSM1"/>
    <property type="match status" value="1"/>
</dbReference>
<dbReference type="OrthoDB" id="10263346at2759"/>
<dbReference type="AlphaFoldDB" id="A0A5J4Z4M2"/>
<dbReference type="GO" id="GO:0046540">
    <property type="term" value="C:U4/U6 x U5 tri-snRNP complex"/>
    <property type="evidence" value="ECO:0007669"/>
    <property type="project" value="UniProtKB-UniRule"/>
</dbReference>
<evidence type="ECO:0000256" key="2">
    <source>
        <dbReference type="ARBA" id="ARBA00006850"/>
    </source>
</evidence>
<dbReference type="Pfam" id="PF01423">
    <property type="entry name" value="LSM"/>
    <property type="match status" value="1"/>
</dbReference>
<dbReference type="InterPro" id="IPR047575">
    <property type="entry name" value="Sm"/>
</dbReference>
<gene>
    <name evidence="9" type="primary">LSM8</name>
    <name evidence="11" type="ORF">FVE85_5815</name>
</gene>
<keyword evidence="7 9" id="KW-0539">Nucleus</keyword>
<keyword evidence="12" id="KW-1185">Reference proteome</keyword>
<evidence type="ECO:0000256" key="4">
    <source>
        <dbReference type="ARBA" id="ARBA00022728"/>
    </source>
</evidence>
<comment type="subcellular location">
    <subcellularLocation>
        <location evidence="1 9">Nucleus</location>
    </subcellularLocation>
</comment>
<reference evidence="12" key="1">
    <citation type="journal article" date="2019" name="Nat. Commun.">
        <title>Expansion of phycobilisome linker gene families in mesophilic red algae.</title>
        <authorList>
            <person name="Lee J."/>
            <person name="Kim D."/>
            <person name="Bhattacharya D."/>
            <person name="Yoon H.S."/>
        </authorList>
    </citation>
    <scope>NUCLEOTIDE SEQUENCE [LARGE SCALE GENOMIC DNA]</scope>
    <source>
        <strain evidence="12">CCMP 1328</strain>
    </source>
</reference>
<keyword evidence="6 9" id="KW-0508">mRNA splicing</keyword>
<dbReference type="InterPro" id="IPR034103">
    <property type="entry name" value="Lsm8"/>
</dbReference>
<evidence type="ECO:0000313" key="12">
    <source>
        <dbReference type="Proteomes" id="UP000324585"/>
    </source>
</evidence>
<evidence type="ECO:0000256" key="1">
    <source>
        <dbReference type="ARBA" id="ARBA00004123"/>
    </source>
</evidence>
<protein>
    <recommendedName>
        <fullName evidence="9">U6 snRNA-associated Sm-like protein LSm8</fullName>
    </recommendedName>
</protein>
<dbReference type="GO" id="GO:0003729">
    <property type="term" value="F:mRNA binding"/>
    <property type="evidence" value="ECO:0007669"/>
    <property type="project" value="TreeGrafter"/>
</dbReference>
<keyword evidence="5 9" id="KW-0694">RNA-binding</keyword>
<keyword evidence="8 9" id="KW-0687">Ribonucleoprotein</keyword>
<dbReference type="GO" id="GO:0005688">
    <property type="term" value="C:U6 snRNP"/>
    <property type="evidence" value="ECO:0007669"/>
    <property type="project" value="UniProtKB-UniRule"/>
</dbReference>
<dbReference type="Gene3D" id="2.30.30.100">
    <property type="match status" value="1"/>
</dbReference>
<dbReference type="PANTHER" id="PTHR15588:SF9">
    <property type="entry name" value="U6 SNRNA-ASSOCIATED SM-LIKE PROTEIN LSM8"/>
    <property type="match status" value="1"/>
</dbReference>
<evidence type="ECO:0000256" key="5">
    <source>
        <dbReference type="ARBA" id="ARBA00022884"/>
    </source>
</evidence>
<organism evidence="11 12">
    <name type="scientific">Porphyridium purpureum</name>
    <name type="common">Red alga</name>
    <name type="synonym">Porphyridium cruentum</name>
    <dbReference type="NCBI Taxonomy" id="35688"/>
    <lineage>
        <taxon>Eukaryota</taxon>
        <taxon>Rhodophyta</taxon>
        <taxon>Bangiophyceae</taxon>
        <taxon>Porphyridiales</taxon>
        <taxon>Porphyridiaceae</taxon>
        <taxon>Porphyridium</taxon>
    </lineage>
</organism>
<dbReference type="PROSITE" id="PS52002">
    <property type="entry name" value="SM"/>
    <property type="match status" value="1"/>
</dbReference>
<evidence type="ECO:0000259" key="10">
    <source>
        <dbReference type="PROSITE" id="PS52002"/>
    </source>
</evidence>
<evidence type="ECO:0000256" key="6">
    <source>
        <dbReference type="ARBA" id="ARBA00023187"/>
    </source>
</evidence>
<dbReference type="SUPFAM" id="SSF50182">
    <property type="entry name" value="Sm-like ribonucleoproteins"/>
    <property type="match status" value="1"/>
</dbReference>
<accession>A0A5J4Z4M2</accession>
<comment type="function">
    <text evidence="9">Plays role in pre-mRNA splicing as component of the U4/U6-U5 tri-snRNP complex that is involved in spliceosome assembly, and as component of the precatalytic spliceosome (spliceosome B complex). The heptameric LSM2-8 complex binds specifically to the 3'-terminal U-tract of U6 snRNA.</text>
</comment>
<sequence length="96" mass="10591">MAPMLAAFVGKHVSVLTLDGRNVVGELVGFDQTHNLVLRHARERNFERGAAVVHVELGLFLLRGDNLAIVGEISAELDRQTQWSAIRGRSLKPIVH</sequence>
<evidence type="ECO:0000256" key="7">
    <source>
        <dbReference type="ARBA" id="ARBA00023242"/>
    </source>
</evidence>
<dbReference type="InterPro" id="IPR010920">
    <property type="entry name" value="LSM_dom_sf"/>
</dbReference>
<dbReference type="Proteomes" id="UP000324585">
    <property type="component" value="Unassembled WGS sequence"/>
</dbReference>
<proteinExistence type="inferred from homology"/>
<dbReference type="OMA" id="AACDQTT"/>
<dbReference type="GO" id="GO:0000398">
    <property type="term" value="P:mRNA splicing, via spliceosome"/>
    <property type="evidence" value="ECO:0007669"/>
    <property type="project" value="UniProtKB-UniRule"/>
</dbReference>